<evidence type="ECO:0000313" key="1">
    <source>
        <dbReference type="EMBL" id="CUU25876.1"/>
    </source>
</evidence>
<gene>
    <name evidence="1" type="ORF">EM595_p0176</name>
</gene>
<dbReference type="EMBL" id="LN907828">
    <property type="protein sequence ID" value="CUU25876.1"/>
    <property type="molecule type" value="Genomic_DNA"/>
</dbReference>
<dbReference type="KEGG" id="ege:EM595_p0176"/>
<reference evidence="2" key="1">
    <citation type="submission" date="2015-11" db="EMBL/GenBank/DDBJ databases">
        <authorList>
            <person name="Blom J."/>
        </authorList>
    </citation>
    <scope>NUCLEOTIDE SEQUENCE [LARGE SCALE GENOMIC DNA]</scope>
    <source>
        <plasmid evidence="2">pEM01</plasmid>
    </source>
</reference>
<sequence>MAGCYTNKTPKVRASLPLTDEKWHGSVLSCADTRSILCKPAHSFTLVQDTRDGMLQARCINKYTCNRC</sequence>
<proteinExistence type="predicted"/>
<organism evidence="1 2">
    <name type="scientific">Duffyella gerundensis</name>
    <dbReference type="NCBI Taxonomy" id="1619313"/>
    <lineage>
        <taxon>Bacteria</taxon>
        <taxon>Pseudomonadati</taxon>
        <taxon>Pseudomonadota</taxon>
        <taxon>Gammaproteobacteria</taxon>
        <taxon>Enterobacterales</taxon>
        <taxon>Erwiniaceae</taxon>
        <taxon>Duffyella</taxon>
    </lineage>
</organism>
<name>A0A0U5GSM6_9GAMM</name>
<protein>
    <submittedName>
        <fullName evidence="1">Uncharacterized protein</fullName>
    </submittedName>
</protein>
<evidence type="ECO:0000313" key="2">
    <source>
        <dbReference type="Proteomes" id="UP000059419"/>
    </source>
</evidence>
<dbReference type="Proteomes" id="UP000059419">
    <property type="component" value="Plasmid pEM01"/>
</dbReference>
<keyword evidence="2" id="KW-1185">Reference proteome</keyword>
<geneLocation type="plasmid" evidence="2">
    <name>pEM01</name>
</geneLocation>
<dbReference type="PATRIC" id="fig|1619313.3.peg.3779"/>
<accession>A0A0U5GSM6</accession>
<dbReference type="AlphaFoldDB" id="A0A0U5GSM6"/>